<feature type="domain" description="ParB-like N-terminal" evidence="6">
    <location>
        <begin position="42"/>
        <end position="133"/>
    </location>
</feature>
<dbReference type="SUPFAM" id="SSF110849">
    <property type="entry name" value="ParB/Sulfiredoxin"/>
    <property type="match status" value="1"/>
</dbReference>
<evidence type="ECO:0000313" key="8">
    <source>
        <dbReference type="Proteomes" id="UP000242699"/>
    </source>
</evidence>
<dbReference type="FunFam" id="1.10.10.2830:FF:000001">
    <property type="entry name" value="Chromosome partitioning protein ParB"/>
    <property type="match status" value="1"/>
</dbReference>
<evidence type="ECO:0000256" key="3">
    <source>
        <dbReference type="ARBA" id="ARBA00022829"/>
    </source>
</evidence>
<protein>
    <submittedName>
        <fullName evidence="7">Chromosome partitioning protein ParB</fullName>
    </submittedName>
</protein>
<dbReference type="InterPro" id="IPR057240">
    <property type="entry name" value="ParB_dimer_C"/>
</dbReference>
<dbReference type="Gene3D" id="1.10.10.2830">
    <property type="match status" value="1"/>
</dbReference>
<dbReference type="Pfam" id="PF17762">
    <property type="entry name" value="HTH_ParB"/>
    <property type="match status" value="1"/>
</dbReference>
<dbReference type="FunFam" id="3.90.1530.30:FF:000001">
    <property type="entry name" value="Chromosome partitioning protein ParB"/>
    <property type="match status" value="1"/>
</dbReference>
<dbReference type="GO" id="GO:0005694">
    <property type="term" value="C:chromosome"/>
    <property type="evidence" value="ECO:0007669"/>
    <property type="project" value="TreeGrafter"/>
</dbReference>
<gene>
    <name evidence="7" type="ORF">C7B43_16090</name>
</gene>
<organism evidence="7 8">
    <name type="scientific">Sulfobacillus benefaciens</name>
    <dbReference type="NCBI Taxonomy" id="453960"/>
    <lineage>
        <taxon>Bacteria</taxon>
        <taxon>Bacillati</taxon>
        <taxon>Bacillota</taxon>
        <taxon>Clostridia</taxon>
        <taxon>Eubacteriales</taxon>
        <taxon>Clostridiales Family XVII. Incertae Sedis</taxon>
        <taxon>Sulfobacillus</taxon>
    </lineage>
</organism>
<dbReference type="Gene3D" id="3.90.1530.30">
    <property type="match status" value="1"/>
</dbReference>
<dbReference type="InterPro" id="IPR004437">
    <property type="entry name" value="ParB/RepB/Spo0J"/>
</dbReference>
<dbReference type="GO" id="GO:0007059">
    <property type="term" value="P:chromosome segregation"/>
    <property type="evidence" value="ECO:0007669"/>
    <property type="project" value="UniProtKB-KW"/>
</dbReference>
<feature type="region of interest" description="Disordered" evidence="5">
    <location>
        <begin position="1"/>
        <end position="26"/>
    </location>
</feature>
<evidence type="ECO:0000259" key="6">
    <source>
        <dbReference type="SMART" id="SM00470"/>
    </source>
</evidence>
<dbReference type="GO" id="GO:0009295">
    <property type="term" value="C:nucleoid"/>
    <property type="evidence" value="ECO:0007669"/>
    <property type="project" value="UniProtKB-SubCell"/>
</dbReference>
<dbReference type="InterPro" id="IPR041468">
    <property type="entry name" value="HTH_ParB/Spo0J"/>
</dbReference>
<dbReference type="InterPro" id="IPR003115">
    <property type="entry name" value="ParB_N"/>
</dbReference>
<dbReference type="InterPro" id="IPR036086">
    <property type="entry name" value="ParB/Sulfiredoxin_sf"/>
</dbReference>
<dbReference type="AlphaFoldDB" id="A0A2T2WU02"/>
<accession>A0A2T2WU02</accession>
<keyword evidence="4" id="KW-0238">DNA-binding</keyword>
<dbReference type="PANTHER" id="PTHR33375:SF1">
    <property type="entry name" value="CHROMOSOME-PARTITIONING PROTEIN PARB-RELATED"/>
    <property type="match status" value="1"/>
</dbReference>
<dbReference type="SMART" id="SM00470">
    <property type="entry name" value="ParB"/>
    <property type="match status" value="1"/>
</dbReference>
<dbReference type="Pfam" id="PF02195">
    <property type="entry name" value="ParB_N"/>
    <property type="match status" value="1"/>
</dbReference>
<dbReference type="InterPro" id="IPR050336">
    <property type="entry name" value="Chromosome_partition/occlusion"/>
</dbReference>
<comment type="subcellular location">
    <subcellularLocation>
        <location evidence="1">Cytoplasm</location>
        <location evidence="1">Nucleoid</location>
    </subcellularLocation>
</comment>
<dbReference type="PANTHER" id="PTHR33375">
    <property type="entry name" value="CHROMOSOME-PARTITIONING PROTEIN PARB-RELATED"/>
    <property type="match status" value="1"/>
</dbReference>
<evidence type="ECO:0000256" key="4">
    <source>
        <dbReference type="ARBA" id="ARBA00023125"/>
    </source>
</evidence>
<evidence type="ECO:0000256" key="1">
    <source>
        <dbReference type="ARBA" id="ARBA00004453"/>
    </source>
</evidence>
<dbReference type="GO" id="GO:0003677">
    <property type="term" value="F:DNA binding"/>
    <property type="evidence" value="ECO:0007669"/>
    <property type="project" value="UniProtKB-KW"/>
</dbReference>
<evidence type="ECO:0000313" key="7">
    <source>
        <dbReference type="EMBL" id="PSR25718.1"/>
    </source>
</evidence>
<sequence>MSKNRGLGRGLSSLIPENPRREAAVSDNFPEGIHSDEKARVNEVPVTAIRSSPFQPRRHFSEDELNELAESIRIHGIIQPIVVRVTPSGDGYELVAGERRYRAAKRAAMDRIPVIIRNMSDQEAMEVALVENLQRSDLDPIEESWAYHKLTDELGWTQEQIGERVGKSRSHVANYLRLLTLEAEIQEWLAEEKLSVAHAKFLLSVDPSKRMTLAARAVKEQWTLRQLEAQAEAEMARANKVKVNSSPDTHLVVTEEQLRRRFGTKVRLKGDLNKGRIEIPYHTVSELERILEILEENSRSDSGDFVV</sequence>
<reference evidence="7 8" key="1">
    <citation type="journal article" date="2014" name="BMC Genomics">
        <title>Comparison of environmental and isolate Sulfobacillus genomes reveals diverse carbon, sulfur, nitrogen, and hydrogen metabolisms.</title>
        <authorList>
            <person name="Justice N.B."/>
            <person name="Norman A."/>
            <person name="Brown C.T."/>
            <person name="Singh A."/>
            <person name="Thomas B.C."/>
            <person name="Banfield J.F."/>
        </authorList>
    </citation>
    <scope>NUCLEOTIDE SEQUENCE [LARGE SCALE GENOMIC DNA]</scope>
    <source>
        <strain evidence="7">AMDSBA1</strain>
    </source>
</reference>
<dbReference type="NCBIfam" id="TIGR00180">
    <property type="entry name" value="parB_part"/>
    <property type="match status" value="1"/>
</dbReference>
<comment type="similarity">
    <text evidence="2">Belongs to the ParB family.</text>
</comment>
<comment type="caution">
    <text evidence="7">The sequence shown here is derived from an EMBL/GenBank/DDBJ whole genome shotgun (WGS) entry which is preliminary data.</text>
</comment>
<dbReference type="Pfam" id="PF23552">
    <property type="entry name" value="ParB_C"/>
    <property type="match status" value="1"/>
</dbReference>
<dbReference type="EMBL" id="PXYT01000050">
    <property type="protein sequence ID" value="PSR25718.1"/>
    <property type="molecule type" value="Genomic_DNA"/>
</dbReference>
<name>A0A2T2WU02_9FIRM</name>
<evidence type="ECO:0000256" key="5">
    <source>
        <dbReference type="SAM" id="MobiDB-lite"/>
    </source>
</evidence>
<dbReference type="CDD" id="cd16393">
    <property type="entry name" value="SPO0J_N"/>
    <property type="match status" value="1"/>
</dbReference>
<evidence type="ECO:0000256" key="2">
    <source>
        <dbReference type="ARBA" id="ARBA00006295"/>
    </source>
</evidence>
<proteinExistence type="inferred from homology"/>
<dbReference type="Proteomes" id="UP000242699">
    <property type="component" value="Unassembled WGS sequence"/>
</dbReference>
<keyword evidence="3" id="KW-0159">Chromosome partition</keyword>